<feature type="transmembrane region" description="Helical" evidence="1">
    <location>
        <begin position="21"/>
        <end position="42"/>
    </location>
</feature>
<dbReference type="Proteomes" id="UP001597452">
    <property type="component" value="Unassembled WGS sequence"/>
</dbReference>
<accession>A0ABW5QCM4</accession>
<comment type="caution">
    <text evidence="2">The sequence shown here is derived from an EMBL/GenBank/DDBJ whole genome shotgun (WGS) entry which is preliminary data.</text>
</comment>
<evidence type="ECO:0000313" key="2">
    <source>
        <dbReference type="EMBL" id="MFD2639240.1"/>
    </source>
</evidence>
<reference evidence="3" key="1">
    <citation type="journal article" date="2019" name="Int. J. Syst. Evol. Microbiol.">
        <title>The Global Catalogue of Microorganisms (GCM) 10K type strain sequencing project: providing services to taxonomists for standard genome sequencing and annotation.</title>
        <authorList>
            <consortium name="The Broad Institute Genomics Platform"/>
            <consortium name="The Broad Institute Genome Sequencing Center for Infectious Disease"/>
            <person name="Wu L."/>
            <person name="Ma J."/>
        </authorList>
    </citation>
    <scope>NUCLEOTIDE SEQUENCE [LARGE SCALE GENOMIC DNA]</scope>
    <source>
        <strain evidence="3">TISTR 1571</strain>
    </source>
</reference>
<evidence type="ECO:0000313" key="3">
    <source>
        <dbReference type="Proteomes" id="UP001597452"/>
    </source>
</evidence>
<gene>
    <name evidence="2" type="ORF">ACFSW4_10215</name>
</gene>
<keyword evidence="1" id="KW-0812">Transmembrane</keyword>
<keyword evidence="3" id="KW-1185">Reference proteome</keyword>
<name>A0ABW5QCM4_9BACI</name>
<proteinExistence type="predicted"/>
<evidence type="ECO:0000256" key="1">
    <source>
        <dbReference type="SAM" id="Phobius"/>
    </source>
</evidence>
<dbReference type="RefSeq" id="WP_377329081.1">
    <property type="nucleotide sequence ID" value="NZ_JBHUMZ010000022.1"/>
</dbReference>
<evidence type="ECO:0008006" key="4">
    <source>
        <dbReference type="Google" id="ProtNLM"/>
    </source>
</evidence>
<keyword evidence="1" id="KW-0472">Membrane</keyword>
<keyword evidence="1" id="KW-1133">Transmembrane helix</keyword>
<organism evidence="2 3">
    <name type="scientific">Piscibacillus salipiscarius</name>
    <dbReference type="NCBI Taxonomy" id="299480"/>
    <lineage>
        <taxon>Bacteria</taxon>
        <taxon>Bacillati</taxon>
        <taxon>Bacillota</taxon>
        <taxon>Bacilli</taxon>
        <taxon>Bacillales</taxon>
        <taxon>Bacillaceae</taxon>
        <taxon>Piscibacillus</taxon>
    </lineage>
</organism>
<sequence length="177" mass="19993">MLVDINLLPKKEKKALSLFSLPALLTALTLLVLGTGGFIYWLQVQDVQALDSQIYEQRSINQNLQHELEGGEEVNQAKVIQTLSEQLYTDTAGIVSDIHQQIPNKGELIALKLNENQIDLTITTTTNEQAVQFYKKLEEMDFYEVVIHTINYDQSQNYFTTNYTIHLEASEEGGNGS</sequence>
<dbReference type="EMBL" id="JBHUMZ010000022">
    <property type="protein sequence ID" value="MFD2639240.1"/>
    <property type="molecule type" value="Genomic_DNA"/>
</dbReference>
<protein>
    <recommendedName>
        <fullName evidence="4">Tfp pilus assembly protein PilN</fullName>
    </recommendedName>
</protein>